<dbReference type="PANTHER" id="PTHR43180:SF66">
    <property type="entry name" value="SHORT-CHAIN DEHYDROGENASE_REDUCTASE FAMILY PROTEIN"/>
    <property type="match status" value="1"/>
</dbReference>
<evidence type="ECO:0000313" key="4">
    <source>
        <dbReference type="Proteomes" id="UP000501705"/>
    </source>
</evidence>
<dbReference type="RefSeq" id="WP_167461015.1">
    <property type="nucleotide sequence ID" value="NZ_CP046171.1"/>
</dbReference>
<dbReference type="InterPro" id="IPR002347">
    <property type="entry name" value="SDR_fam"/>
</dbReference>
<dbReference type="EMBL" id="CP046171">
    <property type="protein sequence ID" value="QIS01911.1"/>
    <property type="molecule type" value="Genomic_DNA"/>
</dbReference>
<dbReference type="Proteomes" id="UP000501705">
    <property type="component" value="Chromosome"/>
</dbReference>
<dbReference type="PRINTS" id="PR00081">
    <property type="entry name" value="GDHRDH"/>
</dbReference>
<dbReference type="GO" id="GO:0016491">
    <property type="term" value="F:oxidoreductase activity"/>
    <property type="evidence" value="ECO:0007669"/>
    <property type="project" value="UniProtKB-KW"/>
</dbReference>
<protein>
    <submittedName>
        <fullName evidence="3">SDR family NAD(P)-dependent oxidoreductase</fullName>
    </submittedName>
</protein>
<dbReference type="PROSITE" id="PS00061">
    <property type="entry name" value="ADH_SHORT"/>
    <property type="match status" value="1"/>
</dbReference>
<accession>A0A6G9XLU1</accession>
<evidence type="ECO:0000313" key="3">
    <source>
        <dbReference type="EMBL" id="QIS01911.1"/>
    </source>
</evidence>
<evidence type="ECO:0000256" key="1">
    <source>
        <dbReference type="ARBA" id="ARBA00006484"/>
    </source>
</evidence>
<comment type="similarity">
    <text evidence="1">Belongs to the short-chain dehydrogenases/reductases (SDR) family.</text>
</comment>
<dbReference type="Pfam" id="PF00106">
    <property type="entry name" value="adh_short"/>
    <property type="match status" value="1"/>
</dbReference>
<gene>
    <name evidence="3" type="ORF">F5X71_05890</name>
</gene>
<dbReference type="InterPro" id="IPR036291">
    <property type="entry name" value="NAD(P)-bd_dom_sf"/>
</dbReference>
<dbReference type="InterPro" id="IPR020904">
    <property type="entry name" value="Sc_DH/Rdtase_CS"/>
</dbReference>
<reference evidence="3 4" key="1">
    <citation type="journal article" date="2019" name="ACS Chem. Biol.">
        <title>Identification and Mobilization of a Cryptic Antibiotic Biosynthesis Gene Locus from a Human-Pathogenic Nocardia Isolate.</title>
        <authorList>
            <person name="Herisse M."/>
            <person name="Ishida K."/>
            <person name="Porter J.L."/>
            <person name="Howden B."/>
            <person name="Hertweck C."/>
            <person name="Stinear T.P."/>
            <person name="Pidot S.J."/>
        </authorList>
    </citation>
    <scope>NUCLEOTIDE SEQUENCE [LARGE SCALE GENOMIC DNA]</scope>
    <source>
        <strain evidence="3 4">AUSMDU00024985</strain>
    </source>
</reference>
<keyword evidence="2" id="KW-0560">Oxidoreductase</keyword>
<dbReference type="PANTHER" id="PTHR43180">
    <property type="entry name" value="3-OXOACYL-(ACYL-CARRIER-PROTEIN) REDUCTASE (AFU_ORTHOLOGUE AFUA_6G11210)"/>
    <property type="match status" value="1"/>
</dbReference>
<evidence type="ECO:0000256" key="2">
    <source>
        <dbReference type="ARBA" id="ARBA00023002"/>
    </source>
</evidence>
<name>A0A6G9XLU1_NOCBR</name>
<sequence length="269" mass="27578">MEISGKVAIVTGAGAGIGAALAKALVAAGAQVVLADLDADGVGAVAESLGPAAVAVPGDVTDEQVIRALIDRAATEFGPVDLYFANAGIGGGGGLDSTDAQWTAALEVNVLAHVRAARLLVPEWSSRGGGYFVSTASAAGLLTQLGSAPYAVSKHAAVGFAEWLSVTYGDKGIRVSCLCPMGVDTQLLHHGLVPEQFAADAELAVKAVTTAGAVLSPDEVAEVVLAALDAEHFLILPHPEVLKMYRYKGSDYDRWLDGMRRFQAALKNG</sequence>
<dbReference type="Gene3D" id="3.40.50.720">
    <property type="entry name" value="NAD(P)-binding Rossmann-like Domain"/>
    <property type="match status" value="1"/>
</dbReference>
<dbReference type="CDD" id="cd05233">
    <property type="entry name" value="SDR_c"/>
    <property type="match status" value="1"/>
</dbReference>
<dbReference type="AlphaFoldDB" id="A0A6G9XLU1"/>
<proteinExistence type="inferred from homology"/>
<dbReference type="SUPFAM" id="SSF51735">
    <property type="entry name" value="NAD(P)-binding Rossmann-fold domains"/>
    <property type="match status" value="1"/>
</dbReference>
<organism evidence="3 4">
    <name type="scientific">Nocardia brasiliensis</name>
    <dbReference type="NCBI Taxonomy" id="37326"/>
    <lineage>
        <taxon>Bacteria</taxon>
        <taxon>Bacillati</taxon>
        <taxon>Actinomycetota</taxon>
        <taxon>Actinomycetes</taxon>
        <taxon>Mycobacteriales</taxon>
        <taxon>Nocardiaceae</taxon>
        <taxon>Nocardia</taxon>
    </lineage>
</organism>